<dbReference type="Proteomes" id="UP000799437">
    <property type="component" value="Unassembled WGS sequence"/>
</dbReference>
<reference evidence="2" key="1">
    <citation type="journal article" date="2020" name="Stud. Mycol.">
        <title>101 Dothideomycetes genomes: a test case for predicting lifestyles and emergence of pathogens.</title>
        <authorList>
            <person name="Haridas S."/>
            <person name="Albert R."/>
            <person name="Binder M."/>
            <person name="Bloem J."/>
            <person name="Labutti K."/>
            <person name="Salamov A."/>
            <person name="Andreopoulos B."/>
            <person name="Baker S."/>
            <person name="Barry K."/>
            <person name="Bills G."/>
            <person name="Bluhm B."/>
            <person name="Cannon C."/>
            <person name="Castanera R."/>
            <person name="Culley D."/>
            <person name="Daum C."/>
            <person name="Ezra D."/>
            <person name="Gonzalez J."/>
            <person name="Henrissat B."/>
            <person name="Kuo A."/>
            <person name="Liang C."/>
            <person name="Lipzen A."/>
            <person name="Lutzoni F."/>
            <person name="Magnuson J."/>
            <person name="Mondo S."/>
            <person name="Nolan M."/>
            <person name="Ohm R."/>
            <person name="Pangilinan J."/>
            <person name="Park H.-J."/>
            <person name="Ramirez L."/>
            <person name="Alfaro M."/>
            <person name="Sun H."/>
            <person name="Tritt A."/>
            <person name="Yoshinaga Y."/>
            <person name="Zwiers L.-H."/>
            <person name="Turgeon B."/>
            <person name="Goodwin S."/>
            <person name="Spatafora J."/>
            <person name="Crous P."/>
            <person name="Grigoriev I."/>
        </authorList>
    </citation>
    <scope>NUCLEOTIDE SEQUENCE</scope>
    <source>
        <strain evidence="2">CBS 121739</strain>
    </source>
</reference>
<evidence type="ECO:0000313" key="2">
    <source>
        <dbReference type="EMBL" id="KAF2757059.1"/>
    </source>
</evidence>
<evidence type="ECO:0000313" key="3">
    <source>
        <dbReference type="Proteomes" id="UP000799437"/>
    </source>
</evidence>
<feature type="compositionally biased region" description="Basic and acidic residues" evidence="1">
    <location>
        <begin position="351"/>
        <end position="363"/>
    </location>
</feature>
<dbReference type="RefSeq" id="XP_033599510.1">
    <property type="nucleotide sequence ID" value="XM_033749738.1"/>
</dbReference>
<dbReference type="GeneID" id="54490792"/>
<gene>
    <name evidence="2" type="ORF">EJ05DRAFT_54464</name>
</gene>
<proteinExistence type="predicted"/>
<name>A0A6A6W4G4_9PEZI</name>
<protein>
    <submittedName>
        <fullName evidence="2">Uncharacterized protein</fullName>
    </submittedName>
</protein>
<sequence length="549" mass="61568">MRCFEAGSDRSAEVWIAVNGEKRREYNSRQDDEDDALCCFVPVNNSENLAICVDFTGPTNEYYVDIFVDGLLRNCVKKKKTSKEEHYFDAATAKKPAILCSSGLSWNGNQLYECPMKVVALTRELVADIDVHGSEDIGVIEIRLSVLRRGGERYKLDTDEVRHAFQRSKASCPERKPVATNRDDLDPTHEIEFTATAEGSKSRTSKNGKLHVNKLLNNHRPGALPWAIFKFYYRSQGELRLVSIGPSTNPFESDEIERTLDFDVEAESIGFCLAVDPVNISQMSLLKTNNGNTSSIRAMPALGLWTDSIQPQYLDVTKESIPSKLVSLDAAANERSEIQDGRASSQAHLNQDGDSRKGDEPSSLRHNYPLAHSTVIVERPSTTIEALLTQETAVIENIVGPPAACAPVAVMMRTHSLKPAPDGLDISRQRTDEAAQPLTSHLKRTKSELLSSIPKRTRTETSESERRAHKLTEKRQHLAEQIRKTKQSQNLAQKRKEAYYKKQEEVDNKELAKLDDQLKEALEAQGEYDREIAGYEASWKELTDSEMEA</sequence>
<keyword evidence="3" id="KW-1185">Reference proteome</keyword>
<dbReference type="OrthoDB" id="5309154at2759"/>
<dbReference type="EMBL" id="ML996574">
    <property type="protein sequence ID" value="KAF2757059.1"/>
    <property type="molecule type" value="Genomic_DNA"/>
</dbReference>
<feature type="region of interest" description="Disordered" evidence="1">
    <location>
        <begin position="167"/>
        <end position="187"/>
    </location>
</feature>
<feature type="compositionally biased region" description="Basic and acidic residues" evidence="1">
    <location>
        <begin position="172"/>
        <end position="187"/>
    </location>
</feature>
<accession>A0A6A6W4G4</accession>
<dbReference type="AlphaFoldDB" id="A0A6A6W4G4"/>
<evidence type="ECO:0000256" key="1">
    <source>
        <dbReference type="SAM" id="MobiDB-lite"/>
    </source>
</evidence>
<organism evidence="2 3">
    <name type="scientific">Pseudovirgaria hyperparasitica</name>
    <dbReference type="NCBI Taxonomy" id="470096"/>
    <lineage>
        <taxon>Eukaryota</taxon>
        <taxon>Fungi</taxon>
        <taxon>Dikarya</taxon>
        <taxon>Ascomycota</taxon>
        <taxon>Pezizomycotina</taxon>
        <taxon>Dothideomycetes</taxon>
        <taxon>Dothideomycetes incertae sedis</taxon>
        <taxon>Acrospermales</taxon>
        <taxon>Acrospermaceae</taxon>
        <taxon>Pseudovirgaria</taxon>
    </lineage>
</organism>
<feature type="region of interest" description="Disordered" evidence="1">
    <location>
        <begin position="431"/>
        <end position="496"/>
    </location>
</feature>
<feature type="compositionally biased region" description="Basic and acidic residues" evidence="1">
    <location>
        <begin position="457"/>
        <end position="483"/>
    </location>
</feature>
<feature type="region of interest" description="Disordered" evidence="1">
    <location>
        <begin position="336"/>
        <end position="366"/>
    </location>
</feature>